<evidence type="ECO:0000256" key="7">
    <source>
        <dbReference type="ARBA" id="ARBA00022833"/>
    </source>
</evidence>
<evidence type="ECO:0000256" key="5">
    <source>
        <dbReference type="ARBA" id="ARBA00022753"/>
    </source>
</evidence>
<feature type="domain" description="RING-type" evidence="12">
    <location>
        <begin position="597"/>
        <end position="638"/>
    </location>
</feature>
<dbReference type="PANTHER" id="PTHR12326:SF12">
    <property type="entry name" value="PLECKSTRIN HOMOLOGY AND RUN DOMAIN CONTAINING M1"/>
    <property type="match status" value="1"/>
</dbReference>
<dbReference type="InterPro" id="IPR004012">
    <property type="entry name" value="Run_dom"/>
</dbReference>
<dbReference type="GeneID" id="108739283"/>
<evidence type="ECO:0000256" key="6">
    <source>
        <dbReference type="ARBA" id="ARBA00022771"/>
    </source>
</evidence>
<dbReference type="Pfam" id="PF13901">
    <property type="entry name" value="RH_dom"/>
    <property type="match status" value="1"/>
</dbReference>
<dbReference type="SUPFAM" id="SSF140741">
    <property type="entry name" value="RUN domain-like"/>
    <property type="match status" value="1"/>
</dbReference>
<dbReference type="SMART" id="SM01175">
    <property type="entry name" value="DUF4206"/>
    <property type="match status" value="1"/>
</dbReference>
<dbReference type="PANTHER" id="PTHR12326">
    <property type="entry name" value="PLECKSTRIN HOMOLOGY DOMAIN CONTAINING PROTEIN"/>
    <property type="match status" value="1"/>
</dbReference>
<evidence type="ECO:0000256" key="8">
    <source>
        <dbReference type="ARBA" id="ARBA00023006"/>
    </source>
</evidence>
<dbReference type="InterPro" id="IPR001841">
    <property type="entry name" value="Znf_RING"/>
</dbReference>
<dbReference type="PROSITE" id="PS50081">
    <property type="entry name" value="ZF_DAG_PE_2"/>
    <property type="match status" value="1"/>
</dbReference>
<dbReference type="GO" id="GO:0005770">
    <property type="term" value="C:late endosome"/>
    <property type="evidence" value="ECO:0007669"/>
    <property type="project" value="UniProtKB-SubCell"/>
</dbReference>
<dbReference type="GO" id="GO:0008270">
    <property type="term" value="F:zinc ion binding"/>
    <property type="evidence" value="ECO:0007669"/>
    <property type="project" value="UniProtKB-KW"/>
</dbReference>
<keyword evidence="8" id="KW-0072">Autophagy</keyword>
<dbReference type="OrthoDB" id="62364at2759"/>
<proteinExistence type="predicted"/>
<keyword evidence="2" id="KW-0597">Phosphoprotein</keyword>
<gene>
    <name evidence="15" type="primary">LOC108739283</name>
</gene>
<evidence type="ECO:0000256" key="3">
    <source>
        <dbReference type="ARBA" id="ARBA00022723"/>
    </source>
</evidence>
<evidence type="ECO:0000256" key="4">
    <source>
        <dbReference type="ARBA" id="ARBA00022737"/>
    </source>
</evidence>
<evidence type="ECO:0000256" key="9">
    <source>
        <dbReference type="PROSITE-ProRule" id="PRU00175"/>
    </source>
</evidence>
<evidence type="ECO:0000256" key="2">
    <source>
        <dbReference type="ARBA" id="ARBA00022553"/>
    </source>
</evidence>
<dbReference type="Gene3D" id="1.20.58.900">
    <property type="match status" value="1"/>
</dbReference>
<keyword evidence="4" id="KW-0677">Repeat</keyword>
<dbReference type="Pfam" id="PF02759">
    <property type="entry name" value="RUN"/>
    <property type="match status" value="1"/>
</dbReference>
<dbReference type="RefSeq" id="XP_018328623.1">
    <property type="nucleotide sequence ID" value="XM_018473121.2"/>
</dbReference>
<evidence type="ECO:0000313" key="14">
    <source>
        <dbReference type="Proteomes" id="UP000192223"/>
    </source>
</evidence>
<keyword evidence="14" id="KW-1185">Reference proteome</keyword>
<sequence>MSLFINRIKKEAKEKEKLVKSAITTQLSEIVKEIQLGNTGGDISGDTFDVNNPVLCNVVESLFLHGLKNSLINQAKRVFADVDQRPEPSFWSLLLLISHKQIINQIGKLSQITTETGQCRAWIRIALNDSLLSSYFFAIQQNISAMKMYYNPYAYVRDSELLDVAQKVIEGLESSVTFNFPTNSSLLNTWPPESLILAGIWCPTLRTCPVASGVDIAQSMPTTRSINSETCSIDSLVSSVSSGFGCMLNEDEALKIILSKHSSKTKVENKKATEEPNSGAVSLKNDPSNDVKSPESVNSDLNTTLGNSLNKRLGWSFSKEDEEQKNISGGVKIEPIQTPDATNRPKSMENSYNALIQSYNTSSGANGKIPNLCDVISNNRLVNDKPPESVKDIHSERQSPVDDFKSFILKIGTIAKETGLDNQNFECKDCKVYLGVTQKWKVCGFSGYYYCENCMSETGEMVIPARIVHNWDFKKYSVSKKAEEYVNEFKEMPTINMKTLNPSIYSAVSDMAKLQKLRVQLNYLRDYLFTCHEPIIEELKSKIGSREYMYEHIHQYAISDLLEVTNGALAQRIQEVVDFGKQHVLSCWLCSQKGFICEVCQDSKVLYPFNIEKVYRCTVCNSIFHKNCLNKATPCPKCARRRKRTSLNLSNVGID</sequence>
<dbReference type="KEGG" id="apln:108739283"/>
<dbReference type="InParanoid" id="A0A1W4X890"/>
<dbReference type="InterPro" id="IPR047326">
    <property type="entry name" value="RUN_PLEKHM1"/>
</dbReference>
<name>A0A1W4X890_AGRPL</name>
<evidence type="ECO:0000313" key="15">
    <source>
        <dbReference type="RefSeq" id="XP_018328623.1"/>
    </source>
</evidence>
<evidence type="ECO:0000259" key="11">
    <source>
        <dbReference type="PROSITE" id="PS50081"/>
    </source>
</evidence>
<keyword evidence="5" id="KW-0967">Endosome</keyword>
<evidence type="ECO:0000259" key="12">
    <source>
        <dbReference type="PROSITE" id="PS50089"/>
    </source>
</evidence>
<dbReference type="STRING" id="224129.A0A1W4X890"/>
<feature type="domain" description="Phorbol-ester/DAG-type" evidence="11">
    <location>
        <begin position="582"/>
        <end position="635"/>
    </location>
</feature>
<accession>A0A1W4X890</accession>
<dbReference type="GO" id="GO:0006914">
    <property type="term" value="P:autophagy"/>
    <property type="evidence" value="ECO:0007669"/>
    <property type="project" value="UniProtKB-KW"/>
</dbReference>
<protein>
    <submittedName>
        <fullName evidence="15">Uncharacterized protein LOC108739283 isoform X1</fullName>
    </submittedName>
</protein>
<dbReference type="InterPro" id="IPR037213">
    <property type="entry name" value="Run_dom_sf"/>
</dbReference>
<feature type="compositionally biased region" description="Polar residues" evidence="10">
    <location>
        <begin position="275"/>
        <end position="286"/>
    </location>
</feature>
<feature type="compositionally biased region" description="Basic and acidic residues" evidence="10">
    <location>
        <begin position="265"/>
        <end position="274"/>
    </location>
</feature>
<dbReference type="FunCoup" id="A0A1W4X890">
    <property type="interactions" value="1397"/>
</dbReference>
<organism evidence="14 15">
    <name type="scientific">Agrilus planipennis</name>
    <name type="common">Emerald ash borer</name>
    <name type="synonym">Agrilus marcopoli</name>
    <dbReference type="NCBI Taxonomy" id="224129"/>
    <lineage>
        <taxon>Eukaryota</taxon>
        <taxon>Metazoa</taxon>
        <taxon>Ecdysozoa</taxon>
        <taxon>Arthropoda</taxon>
        <taxon>Hexapoda</taxon>
        <taxon>Insecta</taxon>
        <taxon>Pterygota</taxon>
        <taxon>Neoptera</taxon>
        <taxon>Endopterygota</taxon>
        <taxon>Coleoptera</taxon>
        <taxon>Polyphaga</taxon>
        <taxon>Elateriformia</taxon>
        <taxon>Buprestoidea</taxon>
        <taxon>Buprestidae</taxon>
        <taxon>Agrilinae</taxon>
        <taxon>Agrilus</taxon>
    </lineage>
</organism>
<evidence type="ECO:0000256" key="10">
    <source>
        <dbReference type="SAM" id="MobiDB-lite"/>
    </source>
</evidence>
<reference evidence="15" key="1">
    <citation type="submission" date="2025-08" db="UniProtKB">
        <authorList>
            <consortium name="RefSeq"/>
        </authorList>
    </citation>
    <scope>IDENTIFICATION</scope>
    <source>
        <tissue evidence="15">Entire body</tissue>
    </source>
</reference>
<keyword evidence="3" id="KW-0479">Metal-binding</keyword>
<feature type="compositionally biased region" description="Polar residues" evidence="10">
    <location>
        <begin position="294"/>
        <end position="304"/>
    </location>
</feature>
<evidence type="ECO:0000259" key="13">
    <source>
        <dbReference type="PROSITE" id="PS50826"/>
    </source>
</evidence>
<dbReference type="AlphaFoldDB" id="A0A1W4X890"/>
<comment type="subcellular location">
    <subcellularLocation>
        <location evidence="1">Late endosome</location>
    </subcellularLocation>
</comment>
<keyword evidence="7" id="KW-0862">Zinc</keyword>
<keyword evidence="6 9" id="KW-0863">Zinc-finger</keyword>
<dbReference type="InterPro" id="IPR051366">
    <property type="entry name" value="DEF8"/>
</dbReference>
<evidence type="ECO:0000256" key="1">
    <source>
        <dbReference type="ARBA" id="ARBA00004603"/>
    </source>
</evidence>
<dbReference type="Proteomes" id="UP000192223">
    <property type="component" value="Unplaced"/>
</dbReference>
<dbReference type="InterPro" id="IPR002219">
    <property type="entry name" value="PKC_DAG/PE"/>
</dbReference>
<dbReference type="PROSITE" id="PS50826">
    <property type="entry name" value="RUN"/>
    <property type="match status" value="1"/>
</dbReference>
<dbReference type="PROSITE" id="PS50089">
    <property type="entry name" value="ZF_RING_2"/>
    <property type="match status" value="1"/>
</dbReference>
<dbReference type="SMART" id="SM00593">
    <property type="entry name" value="RUN"/>
    <property type="match status" value="1"/>
</dbReference>
<feature type="domain" description="RUN" evidence="13">
    <location>
        <begin position="46"/>
        <end position="185"/>
    </location>
</feature>
<dbReference type="CDD" id="cd17679">
    <property type="entry name" value="RUN_PLEKHM1"/>
    <property type="match status" value="1"/>
</dbReference>
<dbReference type="InterPro" id="IPR025258">
    <property type="entry name" value="RH_dom"/>
</dbReference>
<feature type="region of interest" description="Disordered" evidence="10">
    <location>
        <begin position="265"/>
        <end position="304"/>
    </location>
</feature>